<dbReference type="Gene3D" id="3.60.10.10">
    <property type="entry name" value="Endonuclease/exonuclease/phosphatase"/>
    <property type="match status" value="1"/>
</dbReference>
<dbReference type="EMBL" id="JBAMIC010000007">
    <property type="protein sequence ID" value="KAK7106497.1"/>
    <property type="molecule type" value="Genomic_DNA"/>
</dbReference>
<protein>
    <recommendedName>
        <fullName evidence="1">Endonuclease/exonuclease/phosphatase domain-containing protein</fullName>
    </recommendedName>
</protein>
<evidence type="ECO:0000313" key="3">
    <source>
        <dbReference type="Proteomes" id="UP001374579"/>
    </source>
</evidence>
<dbReference type="Pfam" id="PF14529">
    <property type="entry name" value="Exo_endo_phos_2"/>
    <property type="match status" value="1"/>
</dbReference>
<dbReference type="AlphaFoldDB" id="A0AAN9BJA4"/>
<sequence>MAQHHLVYVALSRAKTLGGLHLLDFDPNKIRVSPDVKTEMERLRKKPIEWCVSDLQQFASIGFLIGFHNSRSLHKHIRDLRLERNLLRAEMLFIFESWEQEQDEPQHYSLPEFKVLERNPAPTKTHRPHAGTILYIRDDSLLSTSNTATSRSCNHSIEVTVLDASSRIAGLSVVGVYCPPGVKTSALRTELETILHKVLASHPYVVMGGDFNSDASDRLPKPLKQLCQEFSLRQLITEPTTDYGSVLDLIFTNLPESAILGGVLESWYSDHKPCWVSISV</sequence>
<organism evidence="2 3">
    <name type="scientific">Littorina saxatilis</name>
    <dbReference type="NCBI Taxonomy" id="31220"/>
    <lineage>
        <taxon>Eukaryota</taxon>
        <taxon>Metazoa</taxon>
        <taxon>Spiralia</taxon>
        <taxon>Lophotrochozoa</taxon>
        <taxon>Mollusca</taxon>
        <taxon>Gastropoda</taxon>
        <taxon>Caenogastropoda</taxon>
        <taxon>Littorinimorpha</taxon>
        <taxon>Littorinoidea</taxon>
        <taxon>Littorinidae</taxon>
        <taxon>Littorina</taxon>
    </lineage>
</organism>
<comment type="caution">
    <text evidence="2">The sequence shown here is derived from an EMBL/GenBank/DDBJ whole genome shotgun (WGS) entry which is preliminary data.</text>
</comment>
<accession>A0AAN9BJA4</accession>
<dbReference type="Proteomes" id="UP001374579">
    <property type="component" value="Unassembled WGS sequence"/>
</dbReference>
<feature type="domain" description="Endonuclease/exonuclease/phosphatase" evidence="1">
    <location>
        <begin position="172"/>
        <end position="273"/>
    </location>
</feature>
<gene>
    <name evidence="2" type="ORF">V1264_017747</name>
</gene>
<dbReference type="PANTHER" id="PTHR33776:SF3">
    <property type="entry name" value="PHD-TYPE DOMAIN-CONTAINING PROTEIN"/>
    <property type="match status" value="1"/>
</dbReference>
<name>A0AAN9BJA4_9CAEN</name>
<keyword evidence="3" id="KW-1185">Reference proteome</keyword>
<evidence type="ECO:0000313" key="2">
    <source>
        <dbReference type="EMBL" id="KAK7106497.1"/>
    </source>
</evidence>
<dbReference type="PANTHER" id="PTHR33776">
    <property type="entry name" value="ENDO/EXONUCLEASE/PHOSPHATASE DOMAIN-CONTAINING PROTEIN"/>
    <property type="match status" value="1"/>
</dbReference>
<reference evidence="2 3" key="1">
    <citation type="submission" date="2024-02" db="EMBL/GenBank/DDBJ databases">
        <title>Chromosome-scale genome assembly of the rough periwinkle Littorina saxatilis.</title>
        <authorList>
            <person name="De Jode A."/>
            <person name="Faria R."/>
            <person name="Formenti G."/>
            <person name="Sims Y."/>
            <person name="Smith T.P."/>
            <person name="Tracey A."/>
            <person name="Wood J.M.D."/>
            <person name="Zagrodzka Z.B."/>
            <person name="Johannesson K."/>
            <person name="Butlin R.K."/>
            <person name="Leder E.H."/>
        </authorList>
    </citation>
    <scope>NUCLEOTIDE SEQUENCE [LARGE SCALE GENOMIC DNA]</scope>
    <source>
        <strain evidence="2">Snail1</strain>
        <tissue evidence="2">Muscle</tissue>
    </source>
</reference>
<dbReference type="InterPro" id="IPR036691">
    <property type="entry name" value="Endo/exonu/phosph_ase_sf"/>
</dbReference>
<dbReference type="GO" id="GO:0003824">
    <property type="term" value="F:catalytic activity"/>
    <property type="evidence" value="ECO:0007669"/>
    <property type="project" value="InterPro"/>
</dbReference>
<evidence type="ECO:0000259" key="1">
    <source>
        <dbReference type="Pfam" id="PF14529"/>
    </source>
</evidence>
<proteinExistence type="predicted"/>
<dbReference type="SUPFAM" id="SSF56219">
    <property type="entry name" value="DNase I-like"/>
    <property type="match status" value="1"/>
</dbReference>
<dbReference type="InterPro" id="IPR005135">
    <property type="entry name" value="Endo/exonuclease/phosphatase"/>
</dbReference>